<accession>A0A977PVJ5</accession>
<sequence>MPLYYLLFLKFATCDRVQYKLFGLVKAERKRHREKAALNQQIWEPIPLS</sequence>
<dbReference type="KEGG" id="wna:KA717_32095"/>
<gene>
    <name evidence="1" type="ORF">KA717_32095</name>
</gene>
<dbReference type="Proteomes" id="UP001065613">
    <property type="component" value="Chromosome"/>
</dbReference>
<dbReference type="AlphaFoldDB" id="A0A977PVJ5"/>
<dbReference type="EMBL" id="CP073041">
    <property type="protein sequence ID" value="UXE60223.1"/>
    <property type="molecule type" value="Genomic_DNA"/>
</dbReference>
<organism evidence="1">
    <name type="scientific">Woronichinia naegeliana WA131</name>
    <dbReference type="NCBI Taxonomy" id="2824559"/>
    <lineage>
        <taxon>Bacteria</taxon>
        <taxon>Bacillati</taxon>
        <taxon>Cyanobacteriota</taxon>
        <taxon>Cyanophyceae</taxon>
        <taxon>Synechococcales</taxon>
        <taxon>Coelosphaeriaceae</taxon>
        <taxon>Woronichinia</taxon>
    </lineage>
</organism>
<evidence type="ECO:0000313" key="1">
    <source>
        <dbReference type="EMBL" id="UXE60223.1"/>
    </source>
</evidence>
<name>A0A977PVJ5_9CYAN</name>
<proteinExistence type="predicted"/>
<protein>
    <submittedName>
        <fullName evidence="1">Uncharacterized protein</fullName>
    </submittedName>
</protein>
<reference evidence="1" key="1">
    <citation type="submission" date="2021-04" db="EMBL/GenBank/DDBJ databases">
        <title>Genome sequence of Woronichinia naegeliana from Washington state freshwater lake bloom.</title>
        <authorList>
            <person name="Dreher T.W."/>
        </authorList>
    </citation>
    <scope>NUCLEOTIDE SEQUENCE</scope>
    <source>
        <strain evidence="1">WA131</strain>
    </source>
</reference>